<dbReference type="STRING" id="1763535.LPB072_09155"/>
<organism evidence="1 2">
    <name type="scientific">Hydrogenophaga crassostreae</name>
    <dbReference type="NCBI Taxonomy" id="1763535"/>
    <lineage>
        <taxon>Bacteria</taxon>
        <taxon>Pseudomonadati</taxon>
        <taxon>Pseudomonadota</taxon>
        <taxon>Betaproteobacteria</taxon>
        <taxon>Burkholderiales</taxon>
        <taxon>Comamonadaceae</taxon>
        <taxon>Hydrogenophaga</taxon>
    </lineage>
</organism>
<sequence length="164" mass="18109">MAGSRARFKGSKIDEPFVALKRSVFEAPAFTALSPHACKLLLELMSQYKGDNNGNLTVAMSILSKRGWRSRQTVWRCKGELIRAGFVYLTRKGHMPSTCDLLALTWFPLDVSPKFDPEALACFEAKAYRAKTPLAMPNIPAKRDWTLPGGGRLPVSKTQGDAHG</sequence>
<dbReference type="EMBL" id="CP017476">
    <property type="protein sequence ID" value="AOW12991.1"/>
    <property type="molecule type" value="Genomic_DNA"/>
</dbReference>
<evidence type="ECO:0000313" key="2">
    <source>
        <dbReference type="Proteomes" id="UP000185680"/>
    </source>
</evidence>
<dbReference type="KEGG" id="hyl:LPB072_09155"/>
<protein>
    <recommendedName>
        <fullName evidence="3">Helix-turn-helix domain-containing protein</fullName>
    </recommendedName>
</protein>
<reference evidence="1 2" key="1">
    <citation type="submission" date="2016-10" db="EMBL/GenBank/DDBJ databases">
        <title>Hydorgenophaga sp. LPB0072 isolated from gastropod.</title>
        <authorList>
            <person name="Kim E."/>
            <person name="Yi H."/>
        </authorList>
    </citation>
    <scope>NUCLEOTIDE SEQUENCE [LARGE SCALE GENOMIC DNA]</scope>
    <source>
        <strain evidence="1 2">LPB0072</strain>
    </source>
</reference>
<dbReference type="Proteomes" id="UP000185680">
    <property type="component" value="Chromosome"/>
</dbReference>
<evidence type="ECO:0008006" key="3">
    <source>
        <dbReference type="Google" id="ProtNLM"/>
    </source>
</evidence>
<gene>
    <name evidence="1" type="ORF">LPB072_09155</name>
</gene>
<evidence type="ECO:0000313" key="1">
    <source>
        <dbReference type="EMBL" id="AOW12991.1"/>
    </source>
</evidence>
<accession>A0A1D8NV75</accession>
<proteinExistence type="predicted"/>
<dbReference type="AlphaFoldDB" id="A0A1D8NV75"/>
<name>A0A1D8NV75_9BURK</name>